<evidence type="ECO:0000313" key="3">
    <source>
        <dbReference type="Proteomes" id="UP001155546"/>
    </source>
</evidence>
<name>A0A9X2WNE8_9GAMM</name>
<dbReference type="InterPro" id="IPR009554">
    <property type="entry name" value="Phageshock_PspB"/>
</dbReference>
<dbReference type="Proteomes" id="UP001155546">
    <property type="component" value="Unassembled WGS sequence"/>
</dbReference>
<keyword evidence="1" id="KW-0812">Transmembrane</keyword>
<dbReference type="EMBL" id="JAMTCD010000015">
    <property type="protein sequence ID" value="MCT7942553.1"/>
    <property type="molecule type" value="Genomic_DNA"/>
</dbReference>
<evidence type="ECO:0000313" key="2">
    <source>
        <dbReference type="EMBL" id="MCT7942553.1"/>
    </source>
</evidence>
<keyword evidence="1" id="KW-0472">Membrane</keyword>
<evidence type="ECO:0000256" key="1">
    <source>
        <dbReference type="SAM" id="Phobius"/>
    </source>
</evidence>
<accession>A0A9X2WNE8</accession>
<dbReference type="Pfam" id="PF06667">
    <property type="entry name" value="PspB"/>
    <property type="match status" value="1"/>
</dbReference>
<reference evidence="2" key="1">
    <citation type="journal article" date="2023" name="Int. J. Syst. Evol. Microbiol.">
        <title>&lt;i&gt;Shewanella septentrionalis&lt;/i&gt; sp. nov. and &lt;i&gt;Shewanella holmiensis&lt;/i&gt; sp. nov., isolated from Baltic Sea water and sediments.</title>
        <authorList>
            <person name="Martin-Rodriguez A.J."/>
            <person name="Thorell K."/>
            <person name="Joffre E."/>
            <person name="Jensie-Markopoulos S."/>
            <person name="Moore E.R.B."/>
            <person name="Sjoling A."/>
        </authorList>
    </citation>
    <scope>NUCLEOTIDE SEQUENCE</scope>
    <source>
        <strain evidence="2">SP1S2-7</strain>
    </source>
</reference>
<feature type="transmembrane region" description="Helical" evidence="1">
    <location>
        <begin position="6"/>
        <end position="24"/>
    </location>
</feature>
<dbReference type="NCBIfam" id="TIGR02976">
    <property type="entry name" value="phageshock_pspB"/>
    <property type="match status" value="1"/>
</dbReference>
<gene>
    <name evidence="2" type="primary">pspB</name>
    <name evidence="2" type="ORF">NE535_12180</name>
</gene>
<dbReference type="AlphaFoldDB" id="A0A9X2WNE8"/>
<dbReference type="GO" id="GO:0006355">
    <property type="term" value="P:regulation of DNA-templated transcription"/>
    <property type="evidence" value="ECO:0007669"/>
    <property type="project" value="InterPro"/>
</dbReference>
<dbReference type="GO" id="GO:0009271">
    <property type="term" value="P:phage shock"/>
    <property type="evidence" value="ECO:0007669"/>
    <property type="project" value="InterPro"/>
</dbReference>
<keyword evidence="3" id="KW-1185">Reference proteome</keyword>
<organism evidence="2 3">
    <name type="scientific">Shewanella holmiensis</name>
    <dbReference type="NCBI Taxonomy" id="2952222"/>
    <lineage>
        <taxon>Bacteria</taxon>
        <taxon>Pseudomonadati</taxon>
        <taxon>Pseudomonadota</taxon>
        <taxon>Gammaproteobacteria</taxon>
        <taxon>Alteromonadales</taxon>
        <taxon>Shewanellaceae</taxon>
        <taxon>Shewanella</taxon>
    </lineage>
</organism>
<proteinExistence type="predicted"/>
<dbReference type="RefSeq" id="WP_188842879.1">
    <property type="nucleotide sequence ID" value="NZ_JAMTCD010000015.1"/>
</dbReference>
<dbReference type="NCBIfam" id="NF006993">
    <property type="entry name" value="PRK09458.1"/>
    <property type="match status" value="1"/>
</dbReference>
<keyword evidence="1" id="KW-1133">Transmembrane helix</keyword>
<sequence length="79" mass="9199">MDMDLLIAPIIIFMIVVAPIWLVLHYRSKRQVSQGLTDEEFNQLNDLIAKADKMNGRIHTLEAILDAESPEWRTKHERV</sequence>
<comment type="caution">
    <text evidence="2">The sequence shown here is derived from an EMBL/GenBank/DDBJ whole genome shotgun (WGS) entry which is preliminary data.</text>
</comment>
<protein>
    <submittedName>
        <fullName evidence="2">Envelope stress response membrane protein PspB</fullName>
    </submittedName>
</protein>